<evidence type="ECO:0000256" key="4">
    <source>
        <dbReference type="ARBA" id="ARBA00022679"/>
    </source>
</evidence>
<gene>
    <name evidence="9" type="ordered locus">Cwoe_4145</name>
</gene>
<dbReference type="OrthoDB" id="9766472at2"/>
<accession>D3F5L1</accession>
<dbReference type="HOGENOM" id="CLU_027686_0_1_11"/>
<dbReference type="eggNOG" id="COG0075">
    <property type="taxonomic scope" value="Bacteria"/>
</dbReference>
<dbReference type="InterPro" id="IPR015421">
    <property type="entry name" value="PyrdxlP-dep_Trfase_major"/>
</dbReference>
<dbReference type="EMBL" id="CP001854">
    <property type="protein sequence ID" value="ADB52560.1"/>
    <property type="molecule type" value="Genomic_DNA"/>
</dbReference>
<dbReference type="RefSeq" id="WP_012935611.1">
    <property type="nucleotide sequence ID" value="NC_013739.1"/>
</dbReference>
<name>D3F5L1_CONWI</name>
<dbReference type="InterPro" id="IPR024169">
    <property type="entry name" value="SP_NH2Trfase/AEP_transaminase"/>
</dbReference>
<dbReference type="InterPro" id="IPR015422">
    <property type="entry name" value="PyrdxlP-dep_Trfase_small"/>
</dbReference>
<protein>
    <submittedName>
        <fullName evidence="9">Serine--glyoxylate transaminase</fullName>
        <ecNumber evidence="9">2.6.1.45</ecNumber>
    </submittedName>
</protein>
<dbReference type="Gene3D" id="3.40.640.10">
    <property type="entry name" value="Type I PLP-dependent aspartate aminotransferase-like (Major domain)"/>
    <property type="match status" value="1"/>
</dbReference>
<dbReference type="InterPro" id="IPR015424">
    <property type="entry name" value="PyrdxlP-dep_Trfase"/>
</dbReference>
<dbReference type="Proteomes" id="UP000008229">
    <property type="component" value="Chromosome"/>
</dbReference>
<dbReference type="AlphaFoldDB" id="D3F5L1"/>
<reference evidence="10" key="2">
    <citation type="submission" date="2010-01" db="EMBL/GenBank/DDBJ databases">
        <title>The complete genome of Conexibacter woesei DSM 14684.</title>
        <authorList>
            <consortium name="US DOE Joint Genome Institute (JGI-PGF)"/>
            <person name="Lucas S."/>
            <person name="Copeland A."/>
            <person name="Lapidus A."/>
            <person name="Glavina del Rio T."/>
            <person name="Dalin E."/>
            <person name="Tice H."/>
            <person name="Bruce D."/>
            <person name="Goodwin L."/>
            <person name="Pitluck S."/>
            <person name="Kyrpides N."/>
            <person name="Mavromatis K."/>
            <person name="Ivanova N."/>
            <person name="Mikhailova N."/>
            <person name="Chertkov O."/>
            <person name="Brettin T."/>
            <person name="Detter J.C."/>
            <person name="Han C."/>
            <person name="Larimer F."/>
            <person name="Land M."/>
            <person name="Hauser L."/>
            <person name="Markowitz V."/>
            <person name="Cheng J.-F."/>
            <person name="Hugenholtz P."/>
            <person name="Woyke T."/>
            <person name="Wu D."/>
            <person name="Pukall R."/>
            <person name="Steenblock K."/>
            <person name="Schneider S."/>
            <person name="Klenk H.-P."/>
            <person name="Eisen J.A."/>
        </authorList>
    </citation>
    <scope>NUCLEOTIDE SEQUENCE [LARGE SCALE GENOMIC DNA]</scope>
    <source>
        <strain evidence="10">DSM 14684 / CIP 108061 / JCM 11494 / NBRC 100937 / ID131577</strain>
    </source>
</reference>
<dbReference type="GO" id="GO:0004760">
    <property type="term" value="F:L-serine-pyruvate transaminase activity"/>
    <property type="evidence" value="ECO:0007669"/>
    <property type="project" value="TreeGrafter"/>
</dbReference>
<feature type="domain" description="Aminotransferase class V" evidence="8">
    <location>
        <begin position="40"/>
        <end position="335"/>
    </location>
</feature>
<evidence type="ECO:0000313" key="9">
    <source>
        <dbReference type="EMBL" id="ADB52560.1"/>
    </source>
</evidence>
<dbReference type="KEGG" id="cwo:Cwoe_4145"/>
<evidence type="ECO:0000256" key="1">
    <source>
        <dbReference type="ARBA" id="ARBA00001933"/>
    </source>
</evidence>
<dbReference type="InterPro" id="IPR000192">
    <property type="entry name" value="Aminotrans_V_dom"/>
</dbReference>
<comment type="similarity">
    <text evidence="2">Belongs to the class-V pyridoxal-phosphate-dependent aminotransferase family.</text>
</comment>
<dbReference type="SUPFAM" id="SSF53383">
    <property type="entry name" value="PLP-dependent transferases"/>
    <property type="match status" value="1"/>
</dbReference>
<evidence type="ECO:0000313" key="10">
    <source>
        <dbReference type="Proteomes" id="UP000008229"/>
    </source>
</evidence>
<comment type="cofactor">
    <cofactor evidence="1 7">
        <name>pyridoxal 5'-phosphate</name>
        <dbReference type="ChEBI" id="CHEBI:597326"/>
    </cofactor>
</comment>
<dbReference type="GO" id="GO:0050281">
    <property type="term" value="F:L-serine-glyoxylate transaminase activity"/>
    <property type="evidence" value="ECO:0007669"/>
    <property type="project" value="UniProtKB-EC"/>
</dbReference>
<organism evidence="9 10">
    <name type="scientific">Conexibacter woesei (strain DSM 14684 / CCUG 47730 / CIP 108061 / JCM 11494 / NBRC 100937 / ID131577)</name>
    <dbReference type="NCBI Taxonomy" id="469383"/>
    <lineage>
        <taxon>Bacteria</taxon>
        <taxon>Bacillati</taxon>
        <taxon>Actinomycetota</taxon>
        <taxon>Thermoleophilia</taxon>
        <taxon>Solirubrobacterales</taxon>
        <taxon>Conexibacteraceae</taxon>
        <taxon>Conexibacter</taxon>
    </lineage>
</organism>
<dbReference type="EC" id="2.6.1.45" evidence="9"/>
<keyword evidence="3 9" id="KW-0032">Aminotransferase</keyword>
<feature type="modified residue" description="N6-(pyridoxal phosphate)lysine" evidence="7">
    <location>
        <position position="191"/>
    </location>
</feature>
<proteinExistence type="inferred from homology"/>
<evidence type="ECO:0000256" key="2">
    <source>
        <dbReference type="ARBA" id="ARBA00009236"/>
    </source>
</evidence>
<sequence length="395" mass="41816" precursor="true">MNAPEFTLTAGPTMASDRVRAALGSPVLFDYDPVFLERFNDLERKLGVLLHTEKDVVLMQGEAVLGLEAVARGLTTRGTKWLNLVSGVYASWFGDDLRALGAEVVTYEVPFDEALDPEQVRRLLAEHPDVERVSLVHSETPSGIENPLREIGEVVHAHGALLVADVVSAFGGCEVRVDDWHVDLCVAGPQKCLAGPPGMSLVVVGPRAWAAMEANPDAPRGSFLSLLDWKTRWVDSDRTAFLFTPSVSDVNGVAAAVDELIDSGGIDAAIARHELAGRATRAGVKALGLELWAKDERYAANCVTAVRCPEGVTTAQVLAHVREHYGVMLSKGYGVLATRLFRLGHMGPAARSLYPLVAVTALGQGLADLGVEVDVGAGAAAVAATISAGRAAVVS</sequence>
<keyword evidence="4 9" id="KW-0808">Transferase</keyword>
<dbReference type="PIRSF" id="PIRSF000524">
    <property type="entry name" value="SPT"/>
    <property type="match status" value="1"/>
</dbReference>
<evidence type="ECO:0000256" key="3">
    <source>
        <dbReference type="ARBA" id="ARBA00022576"/>
    </source>
</evidence>
<evidence type="ECO:0000256" key="6">
    <source>
        <dbReference type="PIRSR" id="PIRSR000524-1"/>
    </source>
</evidence>
<keyword evidence="5 7" id="KW-0663">Pyridoxal phosphate</keyword>
<reference evidence="9 10" key="1">
    <citation type="journal article" date="2010" name="Stand. Genomic Sci.">
        <title>Complete genome sequence of Conexibacter woesei type strain (ID131577).</title>
        <authorList>
            <person name="Pukall R."/>
            <person name="Lapidus A."/>
            <person name="Glavina Del Rio T."/>
            <person name="Copeland A."/>
            <person name="Tice H."/>
            <person name="Cheng J.-F."/>
            <person name="Lucas S."/>
            <person name="Chen F."/>
            <person name="Nolan M."/>
            <person name="Bruce D."/>
            <person name="Goodwin L."/>
            <person name="Pitluck S."/>
            <person name="Mavromatis K."/>
            <person name="Ivanova N."/>
            <person name="Ovchinnikova G."/>
            <person name="Pati A."/>
            <person name="Chen A."/>
            <person name="Palaniappan K."/>
            <person name="Land M."/>
            <person name="Hauser L."/>
            <person name="Chang Y.-J."/>
            <person name="Jeffries C.D."/>
            <person name="Chain P."/>
            <person name="Meincke L."/>
            <person name="Sims D."/>
            <person name="Brettin T."/>
            <person name="Detter J.C."/>
            <person name="Rohde M."/>
            <person name="Goeker M."/>
            <person name="Bristow J."/>
            <person name="Eisen J.A."/>
            <person name="Markowitz V."/>
            <person name="Kyrpides N.C."/>
            <person name="Klenk H.-P."/>
            <person name="Hugenholtz P."/>
        </authorList>
    </citation>
    <scope>NUCLEOTIDE SEQUENCE [LARGE SCALE GENOMIC DNA]</scope>
    <source>
        <strain evidence="10">DSM 14684 / CIP 108061 / JCM 11494 / NBRC 100937 / ID131577</strain>
    </source>
</reference>
<evidence type="ECO:0000259" key="8">
    <source>
        <dbReference type="Pfam" id="PF00266"/>
    </source>
</evidence>
<dbReference type="GO" id="GO:0008453">
    <property type="term" value="F:alanine-glyoxylate transaminase activity"/>
    <property type="evidence" value="ECO:0007669"/>
    <property type="project" value="TreeGrafter"/>
</dbReference>
<feature type="binding site" evidence="6">
    <location>
        <position position="342"/>
    </location>
    <ligand>
        <name>substrate</name>
    </ligand>
</feature>
<dbReference type="Gene3D" id="3.90.1150.10">
    <property type="entry name" value="Aspartate Aminotransferase, domain 1"/>
    <property type="match status" value="1"/>
</dbReference>
<dbReference type="STRING" id="469383.Cwoe_4145"/>
<dbReference type="PANTHER" id="PTHR21152">
    <property type="entry name" value="AMINOTRANSFERASE CLASS V"/>
    <property type="match status" value="1"/>
</dbReference>
<dbReference type="Pfam" id="PF00266">
    <property type="entry name" value="Aminotran_5"/>
    <property type="match status" value="1"/>
</dbReference>
<evidence type="ECO:0000256" key="7">
    <source>
        <dbReference type="PIRSR" id="PIRSR000524-50"/>
    </source>
</evidence>
<evidence type="ECO:0000256" key="5">
    <source>
        <dbReference type="ARBA" id="ARBA00022898"/>
    </source>
</evidence>
<keyword evidence="10" id="KW-1185">Reference proteome</keyword>
<dbReference type="GO" id="GO:0019265">
    <property type="term" value="P:glycine biosynthetic process, by transamination of glyoxylate"/>
    <property type="evidence" value="ECO:0007669"/>
    <property type="project" value="TreeGrafter"/>
</dbReference>
<dbReference type="PANTHER" id="PTHR21152:SF24">
    <property type="entry name" value="ALANINE--GLYOXYLATE AMINOTRANSFERASE 1"/>
    <property type="match status" value="1"/>
</dbReference>